<proteinExistence type="inferred from homology"/>
<evidence type="ECO:0000313" key="9">
    <source>
        <dbReference type="EMBL" id="KAH9309840.1"/>
    </source>
</evidence>
<protein>
    <recommendedName>
        <fullName evidence="2">DNA-directed RNA polymerase</fullName>
        <ecNumber evidence="2">2.7.7.6</ecNumber>
    </recommendedName>
</protein>
<evidence type="ECO:0000259" key="8">
    <source>
        <dbReference type="Pfam" id="PF00562"/>
    </source>
</evidence>
<keyword evidence="5" id="KW-0548">Nucleotidyltransferase</keyword>
<dbReference type="GO" id="GO:0003677">
    <property type="term" value="F:DNA binding"/>
    <property type="evidence" value="ECO:0007669"/>
    <property type="project" value="InterPro"/>
</dbReference>
<keyword evidence="6" id="KW-0804">Transcription</keyword>
<dbReference type="GO" id="GO:0006351">
    <property type="term" value="P:DNA-templated transcription"/>
    <property type="evidence" value="ECO:0007669"/>
    <property type="project" value="InterPro"/>
</dbReference>
<evidence type="ECO:0000256" key="7">
    <source>
        <dbReference type="SAM" id="MobiDB-lite"/>
    </source>
</evidence>
<dbReference type="PANTHER" id="PTHR31087">
    <property type="match status" value="1"/>
</dbReference>
<dbReference type="InterPro" id="IPR037033">
    <property type="entry name" value="DNA-dir_RNAP_su2_hyb_sf"/>
</dbReference>
<gene>
    <name evidence="9" type="ORF">KI387_037751</name>
</gene>
<evidence type="ECO:0000256" key="5">
    <source>
        <dbReference type="ARBA" id="ARBA00022695"/>
    </source>
</evidence>
<feature type="region of interest" description="Disordered" evidence="7">
    <location>
        <begin position="112"/>
        <end position="138"/>
    </location>
</feature>
<dbReference type="InterPro" id="IPR025659">
    <property type="entry name" value="Tubby-like_C"/>
</dbReference>
<dbReference type="SUPFAM" id="SSF64484">
    <property type="entry name" value="beta and beta-prime subunits of DNA dependent RNA-polymerase"/>
    <property type="match status" value="1"/>
</dbReference>
<reference evidence="9 10" key="1">
    <citation type="journal article" date="2021" name="Nat. Plants">
        <title>The Taxus genome provides insights into paclitaxel biosynthesis.</title>
        <authorList>
            <person name="Xiong X."/>
            <person name="Gou J."/>
            <person name="Liao Q."/>
            <person name="Li Y."/>
            <person name="Zhou Q."/>
            <person name="Bi G."/>
            <person name="Li C."/>
            <person name="Du R."/>
            <person name="Wang X."/>
            <person name="Sun T."/>
            <person name="Guo L."/>
            <person name="Liang H."/>
            <person name="Lu P."/>
            <person name="Wu Y."/>
            <person name="Zhang Z."/>
            <person name="Ro D.K."/>
            <person name="Shang Y."/>
            <person name="Huang S."/>
            <person name="Yan J."/>
        </authorList>
    </citation>
    <scope>NUCLEOTIDE SEQUENCE [LARGE SCALE GENOMIC DNA]</scope>
    <source>
        <strain evidence="9">Ta-2019</strain>
    </source>
</reference>
<dbReference type="GO" id="GO:0000428">
    <property type="term" value="C:DNA-directed RNA polymerase complex"/>
    <property type="evidence" value="ECO:0007669"/>
    <property type="project" value="UniProtKB-KW"/>
</dbReference>
<dbReference type="InterPro" id="IPR038595">
    <property type="entry name" value="LOR_sf"/>
</dbReference>
<dbReference type="Pfam" id="PF04525">
    <property type="entry name" value="LOR"/>
    <property type="match status" value="1"/>
</dbReference>
<feature type="domain" description="DNA-directed RNA polymerase subunit 2 hybrid-binding" evidence="8">
    <location>
        <begin position="53"/>
        <end position="117"/>
    </location>
</feature>
<evidence type="ECO:0000256" key="1">
    <source>
        <dbReference type="ARBA" id="ARBA00005437"/>
    </source>
</evidence>
<keyword evidence="10" id="KW-1185">Reference proteome</keyword>
<dbReference type="SUPFAM" id="SSF54518">
    <property type="entry name" value="Tubby C-terminal domain-like"/>
    <property type="match status" value="1"/>
</dbReference>
<name>A0AA38FT42_TAXCH</name>
<evidence type="ECO:0000256" key="6">
    <source>
        <dbReference type="ARBA" id="ARBA00023163"/>
    </source>
</evidence>
<organism evidence="9 10">
    <name type="scientific">Taxus chinensis</name>
    <name type="common">Chinese yew</name>
    <name type="synonym">Taxus wallichiana var. chinensis</name>
    <dbReference type="NCBI Taxonomy" id="29808"/>
    <lineage>
        <taxon>Eukaryota</taxon>
        <taxon>Viridiplantae</taxon>
        <taxon>Streptophyta</taxon>
        <taxon>Embryophyta</taxon>
        <taxon>Tracheophyta</taxon>
        <taxon>Spermatophyta</taxon>
        <taxon>Pinopsida</taxon>
        <taxon>Pinidae</taxon>
        <taxon>Conifers II</taxon>
        <taxon>Cupressales</taxon>
        <taxon>Taxaceae</taxon>
        <taxon>Taxus</taxon>
    </lineage>
</organism>
<keyword evidence="4" id="KW-0808">Transferase</keyword>
<evidence type="ECO:0000256" key="4">
    <source>
        <dbReference type="ARBA" id="ARBA00022679"/>
    </source>
</evidence>
<comment type="caution">
    <text evidence="9">The sequence shown here is derived from an EMBL/GenBank/DDBJ whole genome shotgun (WGS) entry which is preliminary data.</text>
</comment>
<dbReference type="AlphaFoldDB" id="A0AA38FT42"/>
<dbReference type="Proteomes" id="UP000824469">
    <property type="component" value="Unassembled WGS sequence"/>
</dbReference>
<dbReference type="InterPro" id="IPR007120">
    <property type="entry name" value="DNA-dir_RNAP_su2_dom"/>
</dbReference>
<evidence type="ECO:0000313" key="10">
    <source>
        <dbReference type="Proteomes" id="UP000824469"/>
    </source>
</evidence>
<evidence type="ECO:0000256" key="3">
    <source>
        <dbReference type="ARBA" id="ARBA00022478"/>
    </source>
</evidence>
<sequence>DKAATNKNVSLPICNGTTNSKVEKKWNLQISMFKTLIVFRLRIYSQTQALAVFFSTMSSKCLKKVELHNGQNAIVAVNVHYGYNQEDSVVLNHASIDHGLFRTMHFHTFTSETDCDDSNSKSSSKLDLDFGKPNTANPRENRFLVTSLNNEQASHSLSTLSNLPSPPSLPLTLTMHCRWEAFRGDSSNDKNFAFTAKKSSVFQLKTALDVFMAGNKDEKVSDFHVKGSYFDRSCTIYQGGRILAEMRRKYTVKNVLLGKDTFAVIVQPGVDYAFVIALIIILDEINKEGTEQD</sequence>
<dbReference type="Gene3D" id="2.40.160.200">
    <property type="entry name" value="LURP1-related"/>
    <property type="match status" value="1"/>
</dbReference>
<dbReference type="EC" id="2.7.7.6" evidence="2"/>
<dbReference type="GO" id="GO:0003899">
    <property type="term" value="F:DNA-directed RNA polymerase activity"/>
    <property type="evidence" value="ECO:0007669"/>
    <property type="project" value="UniProtKB-EC"/>
</dbReference>
<dbReference type="Pfam" id="PF00562">
    <property type="entry name" value="RNA_pol_Rpb2_6"/>
    <property type="match status" value="1"/>
</dbReference>
<dbReference type="PANTHER" id="PTHR31087:SF58">
    <property type="entry name" value="OS07G0230700 PROTEIN"/>
    <property type="match status" value="1"/>
</dbReference>
<dbReference type="Gene3D" id="2.40.270.10">
    <property type="entry name" value="DNA-directed RNA polymerase, subunit 2, domain 6"/>
    <property type="match status" value="1"/>
</dbReference>
<accession>A0AA38FT42</accession>
<evidence type="ECO:0000256" key="2">
    <source>
        <dbReference type="ARBA" id="ARBA00012418"/>
    </source>
</evidence>
<feature type="non-terminal residue" evidence="9">
    <location>
        <position position="1"/>
    </location>
</feature>
<comment type="similarity">
    <text evidence="1">Belongs to the LOR family.</text>
</comment>
<dbReference type="EMBL" id="JAHRHJ020000007">
    <property type="protein sequence ID" value="KAH9309840.1"/>
    <property type="molecule type" value="Genomic_DNA"/>
</dbReference>
<dbReference type="InterPro" id="IPR007612">
    <property type="entry name" value="LOR"/>
</dbReference>
<keyword evidence="3" id="KW-0240">DNA-directed RNA polymerase</keyword>